<dbReference type="RefSeq" id="WP_307335512.1">
    <property type="nucleotide sequence ID" value="NZ_JAUSUQ010000002.1"/>
</dbReference>
<comment type="caution">
    <text evidence="3">The sequence shown here is derived from an EMBL/GenBank/DDBJ whole genome shotgun (WGS) entry which is preliminary data.</text>
</comment>
<keyword evidence="4" id="KW-1185">Reference proteome</keyword>
<dbReference type="InterPro" id="IPR043144">
    <property type="entry name" value="Mal/L-sulf/L-lact_DH-like_ah"/>
</dbReference>
<dbReference type="PANTHER" id="PTHR11091">
    <property type="entry name" value="OXIDOREDUCTASE-RELATED"/>
    <property type="match status" value="1"/>
</dbReference>
<keyword evidence="2" id="KW-0560">Oxidoreductase</keyword>
<evidence type="ECO:0000313" key="3">
    <source>
        <dbReference type="EMBL" id="MDQ0337952.1"/>
    </source>
</evidence>
<dbReference type="Gene3D" id="1.10.1530.10">
    <property type="match status" value="1"/>
</dbReference>
<dbReference type="InterPro" id="IPR043143">
    <property type="entry name" value="Mal/L-sulf/L-lact_DH-like_NADP"/>
</dbReference>
<gene>
    <name evidence="3" type="ORF">J2S00_000735</name>
</gene>
<dbReference type="Proteomes" id="UP001232445">
    <property type="component" value="Unassembled WGS sequence"/>
</dbReference>
<proteinExistence type="inferred from homology"/>
<name>A0ABU0CSE6_9BACI</name>
<sequence length="348" mass="38123">MILIDADQARQFCHDAFMSVGFKPEDARIASEIIVDANLDGLDSHGISRLPIYIQRLKEGRINPHPEVTIHHNGNVMLVDGDNGLGQVVTYKAVETGWPQAKEHGLVAIAIRHSNHFGQAGYYCKLATQHHLFCMLTTNSPKGIPPWGGREPYFGTNPIAFGFPTDGPPVIVDMSSSIVARGKIILANKNKETIPTGWAIDQQGRETTNPAEALKGAVLPFGGAKGYALALSMEILAGILTGAAFGPYVQSIYEQHAGEANVGHFILLSNVSHYLHYNEYLKRISQMSDEIKAIPLREGADQIYIPGERKRITATRRIKEGIPLSPEVYAELNHLAATLGIKRIEECD</sequence>
<dbReference type="PANTHER" id="PTHR11091:SF0">
    <property type="entry name" value="MALATE DEHYDROGENASE"/>
    <property type="match status" value="1"/>
</dbReference>
<evidence type="ECO:0000256" key="1">
    <source>
        <dbReference type="ARBA" id="ARBA00006056"/>
    </source>
</evidence>
<accession>A0ABU0CSE6</accession>
<dbReference type="InterPro" id="IPR036111">
    <property type="entry name" value="Mal/L-sulfo/L-lacto_DH-like_sf"/>
</dbReference>
<evidence type="ECO:0000256" key="2">
    <source>
        <dbReference type="ARBA" id="ARBA00023002"/>
    </source>
</evidence>
<dbReference type="Gene3D" id="3.30.1370.60">
    <property type="entry name" value="Hypothetical oxidoreductase yiak, domain 2"/>
    <property type="match status" value="1"/>
</dbReference>
<protein>
    <submittedName>
        <fullName evidence="3">LDH2 family malate/lactate/ureidoglycolate dehydrogenase</fullName>
    </submittedName>
</protein>
<dbReference type="SUPFAM" id="SSF89733">
    <property type="entry name" value="L-sulfolactate dehydrogenase-like"/>
    <property type="match status" value="1"/>
</dbReference>
<dbReference type="InterPro" id="IPR003767">
    <property type="entry name" value="Malate/L-lactate_DH-like"/>
</dbReference>
<dbReference type="EMBL" id="JAUSUQ010000002">
    <property type="protein sequence ID" value="MDQ0337952.1"/>
    <property type="molecule type" value="Genomic_DNA"/>
</dbReference>
<dbReference type="Pfam" id="PF02615">
    <property type="entry name" value="Ldh_2"/>
    <property type="match status" value="1"/>
</dbReference>
<reference evidence="3 4" key="1">
    <citation type="submission" date="2023-07" db="EMBL/GenBank/DDBJ databases">
        <title>Genomic Encyclopedia of Type Strains, Phase IV (KMG-IV): sequencing the most valuable type-strain genomes for metagenomic binning, comparative biology and taxonomic classification.</title>
        <authorList>
            <person name="Goeker M."/>
        </authorList>
    </citation>
    <scope>NUCLEOTIDE SEQUENCE [LARGE SCALE GENOMIC DNA]</scope>
    <source>
        <strain evidence="3 4">DSM 17740</strain>
    </source>
</reference>
<comment type="similarity">
    <text evidence="1">Belongs to the LDH2/MDH2 oxidoreductase family.</text>
</comment>
<evidence type="ECO:0000313" key="4">
    <source>
        <dbReference type="Proteomes" id="UP001232445"/>
    </source>
</evidence>
<organism evidence="3 4">
    <name type="scientific">Caldalkalibacillus uzonensis</name>
    <dbReference type="NCBI Taxonomy" id="353224"/>
    <lineage>
        <taxon>Bacteria</taxon>
        <taxon>Bacillati</taxon>
        <taxon>Bacillota</taxon>
        <taxon>Bacilli</taxon>
        <taxon>Bacillales</taxon>
        <taxon>Bacillaceae</taxon>
        <taxon>Caldalkalibacillus</taxon>
    </lineage>
</organism>